<feature type="region of interest" description="Disordered" evidence="1">
    <location>
        <begin position="1"/>
        <end position="66"/>
    </location>
</feature>
<feature type="non-terminal residue" evidence="2">
    <location>
        <position position="93"/>
    </location>
</feature>
<protein>
    <submittedName>
        <fullName evidence="2">Uncharacterized protein</fullName>
    </submittedName>
</protein>
<dbReference type="Proteomes" id="UP001529510">
    <property type="component" value="Unassembled WGS sequence"/>
</dbReference>
<keyword evidence="3" id="KW-1185">Reference proteome</keyword>
<feature type="compositionally biased region" description="Polar residues" evidence="1">
    <location>
        <begin position="29"/>
        <end position="51"/>
    </location>
</feature>
<dbReference type="AlphaFoldDB" id="A0ABD0MG43"/>
<gene>
    <name evidence="2" type="ORF">M9458_055952</name>
</gene>
<reference evidence="2 3" key="1">
    <citation type="submission" date="2024-05" db="EMBL/GenBank/DDBJ databases">
        <title>Genome sequencing and assembly of Indian major carp, Cirrhinus mrigala (Hamilton, 1822).</title>
        <authorList>
            <person name="Mohindra V."/>
            <person name="Chowdhury L.M."/>
            <person name="Lal K."/>
            <person name="Jena J.K."/>
        </authorList>
    </citation>
    <scope>NUCLEOTIDE SEQUENCE [LARGE SCALE GENOMIC DNA]</scope>
    <source>
        <strain evidence="2">CM1030</strain>
        <tissue evidence="2">Blood</tissue>
    </source>
</reference>
<evidence type="ECO:0000256" key="1">
    <source>
        <dbReference type="SAM" id="MobiDB-lite"/>
    </source>
</evidence>
<proteinExistence type="predicted"/>
<dbReference type="EMBL" id="JAMKFB020000679">
    <property type="protein sequence ID" value="KAL0148774.1"/>
    <property type="molecule type" value="Genomic_DNA"/>
</dbReference>
<name>A0ABD0MG43_CIRMR</name>
<accession>A0ABD0MG43</accession>
<organism evidence="2 3">
    <name type="scientific">Cirrhinus mrigala</name>
    <name type="common">Mrigala</name>
    <dbReference type="NCBI Taxonomy" id="683832"/>
    <lineage>
        <taxon>Eukaryota</taxon>
        <taxon>Metazoa</taxon>
        <taxon>Chordata</taxon>
        <taxon>Craniata</taxon>
        <taxon>Vertebrata</taxon>
        <taxon>Euteleostomi</taxon>
        <taxon>Actinopterygii</taxon>
        <taxon>Neopterygii</taxon>
        <taxon>Teleostei</taxon>
        <taxon>Ostariophysi</taxon>
        <taxon>Cypriniformes</taxon>
        <taxon>Cyprinidae</taxon>
        <taxon>Labeoninae</taxon>
        <taxon>Labeonini</taxon>
        <taxon>Cirrhinus</taxon>
    </lineage>
</organism>
<evidence type="ECO:0000313" key="3">
    <source>
        <dbReference type="Proteomes" id="UP001529510"/>
    </source>
</evidence>
<sequence>MSLYEEKEQETSADTQRHCRQREPPNLSDVDTQRTTSSRFSGVSMKSNNSMFLPPDLSDTDTRRAASPGFSCVSMKSNNSMFLPPDLSDGPAV</sequence>
<evidence type="ECO:0000313" key="2">
    <source>
        <dbReference type="EMBL" id="KAL0148774.1"/>
    </source>
</evidence>
<comment type="caution">
    <text evidence="2">The sequence shown here is derived from an EMBL/GenBank/DDBJ whole genome shotgun (WGS) entry which is preliminary data.</text>
</comment>
<feature type="compositionally biased region" description="Basic and acidic residues" evidence="1">
    <location>
        <begin position="1"/>
        <end position="23"/>
    </location>
</feature>